<reference evidence="2 3" key="1">
    <citation type="submission" date="2014-12" db="EMBL/GenBank/DDBJ databases">
        <title>Denitrispirillum autotrophicum gen. nov., sp. nov., Denitrifying, Facultatively Autotrophic Bacteria Isolated from Rice Paddy Soil.</title>
        <authorList>
            <person name="Ishii S."/>
            <person name="Ashida N."/>
            <person name="Ohno H."/>
            <person name="Otsuka S."/>
            <person name="Yokota A."/>
            <person name="Senoo K."/>
        </authorList>
    </citation>
    <scope>NUCLEOTIDE SEQUENCE [LARGE SCALE GENOMIC DNA]</scope>
    <source>
        <strain evidence="2 3">TSA66</strain>
    </source>
</reference>
<sequence length="92" mass="10283">MPASHGLHDLSFDQQSADEPPAPDMPDISSEAGSMFGKHKGKLAVGAAAMLGIAIFYKWREHRLAKDDPEEYARLQRLKQAVKNEERTHQEP</sequence>
<dbReference type="OrthoDB" id="8781837at2"/>
<dbReference type="Proteomes" id="UP000031572">
    <property type="component" value="Unassembled WGS sequence"/>
</dbReference>
<name>A0A0C2BVR9_9BURK</name>
<dbReference type="EMBL" id="JWJG01000028">
    <property type="protein sequence ID" value="KIF82121.1"/>
    <property type="molecule type" value="Genomic_DNA"/>
</dbReference>
<accession>A0A0C2BVR9</accession>
<proteinExistence type="predicted"/>
<feature type="compositionally biased region" description="Basic and acidic residues" evidence="1">
    <location>
        <begin position="1"/>
        <end position="11"/>
    </location>
</feature>
<feature type="region of interest" description="Disordered" evidence="1">
    <location>
        <begin position="1"/>
        <end position="35"/>
    </location>
</feature>
<protein>
    <submittedName>
        <fullName evidence="2">Uncharacterized protein</fullName>
    </submittedName>
</protein>
<gene>
    <name evidence="2" type="ORF">TSA66_17080</name>
</gene>
<evidence type="ECO:0000313" key="2">
    <source>
        <dbReference type="EMBL" id="KIF82121.1"/>
    </source>
</evidence>
<organism evidence="2 3">
    <name type="scientific">Noviherbaspirillum autotrophicum</name>
    <dbReference type="NCBI Taxonomy" id="709839"/>
    <lineage>
        <taxon>Bacteria</taxon>
        <taxon>Pseudomonadati</taxon>
        <taxon>Pseudomonadota</taxon>
        <taxon>Betaproteobacteria</taxon>
        <taxon>Burkholderiales</taxon>
        <taxon>Oxalobacteraceae</taxon>
        <taxon>Noviherbaspirillum</taxon>
    </lineage>
</organism>
<evidence type="ECO:0000256" key="1">
    <source>
        <dbReference type="SAM" id="MobiDB-lite"/>
    </source>
</evidence>
<comment type="caution">
    <text evidence="2">The sequence shown here is derived from an EMBL/GenBank/DDBJ whole genome shotgun (WGS) entry which is preliminary data.</text>
</comment>
<dbReference type="AlphaFoldDB" id="A0A0C2BVR9"/>
<keyword evidence="3" id="KW-1185">Reference proteome</keyword>
<evidence type="ECO:0000313" key="3">
    <source>
        <dbReference type="Proteomes" id="UP000031572"/>
    </source>
</evidence>